<evidence type="ECO:0000313" key="7">
    <source>
        <dbReference type="EMBL" id="KAF2095135.1"/>
    </source>
</evidence>
<evidence type="ECO:0000256" key="4">
    <source>
        <dbReference type="ARBA" id="ARBA00023136"/>
    </source>
</evidence>
<feature type="transmembrane region" description="Helical" evidence="6">
    <location>
        <begin position="540"/>
        <end position="565"/>
    </location>
</feature>
<feature type="region of interest" description="Disordered" evidence="5">
    <location>
        <begin position="145"/>
        <end position="205"/>
    </location>
</feature>
<organism evidence="7 8">
    <name type="scientific">Rhizodiscina lignyota</name>
    <dbReference type="NCBI Taxonomy" id="1504668"/>
    <lineage>
        <taxon>Eukaryota</taxon>
        <taxon>Fungi</taxon>
        <taxon>Dikarya</taxon>
        <taxon>Ascomycota</taxon>
        <taxon>Pezizomycotina</taxon>
        <taxon>Dothideomycetes</taxon>
        <taxon>Pleosporomycetidae</taxon>
        <taxon>Aulographales</taxon>
        <taxon>Rhizodiscinaceae</taxon>
        <taxon>Rhizodiscina</taxon>
    </lineage>
</organism>
<dbReference type="OrthoDB" id="341259at2759"/>
<name>A0A9P4I532_9PEZI</name>
<dbReference type="SUPFAM" id="SSF144083">
    <property type="entry name" value="Magnesium transport protein CorA, transmembrane region"/>
    <property type="match status" value="1"/>
</dbReference>
<comment type="subcellular location">
    <subcellularLocation>
        <location evidence="1">Membrane</location>
        <topology evidence="1">Multi-pass membrane protein</topology>
    </subcellularLocation>
</comment>
<dbReference type="Proteomes" id="UP000799772">
    <property type="component" value="Unassembled WGS sequence"/>
</dbReference>
<dbReference type="GO" id="GO:0016020">
    <property type="term" value="C:membrane"/>
    <property type="evidence" value="ECO:0007669"/>
    <property type="project" value="UniProtKB-SubCell"/>
</dbReference>
<evidence type="ECO:0000256" key="2">
    <source>
        <dbReference type="ARBA" id="ARBA00022692"/>
    </source>
</evidence>
<feature type="transmembrane region" description="Helical" evidence="6">
    <location>
        <begin position="585"/>
        <end position="605"/>
    </location>
</feature>
<dbReference type="InterPro" id="IPR002523">
    <property type="entry name" value="MgTranspt_CorA/ZnTranspt_ZntB"/>
</dbReference>
<dbReference type="Gene3D" id="1.20.58.340">
    <property type="entry name" value="Magnesium transport protein CorA, transmembrane region"/>
    <property type="match status" value="1"/>
</dbReference>
<evidence type="ECO:0008006" key="9">
    <source>
        <dbReference type="Google" id="ProtNLM"/>
    </source>
</evidence>
<dbReference type="AlphaFoldDB" id="A0A9P4I532"/>
<feature type="compositionally biased region" description="Polar residues" evidence="5">
    <location>
        <begin position="193"/>
        <end position="205"/>
    </location>
</feature>
<feature type="transmembrane region" description="Helical" evidence="6">
    <location>
        <begin position="617"/>
        <end position="638"/>
    </location>
</feature>
<evidence type="ECO:0000313" key="8">
    <source>
        <dbReference type="Proteomes" id="UP000799772"/>
    </source>
</evidence>
<gene>
    <name evidence="7" type="ORF">NA57DRAFT_79621</name>
</gene>
<reference evidence="7" key="1">
    <citation type="journal article" date="2020" name="Stud. Mycol.">
        <title>101 Dothideomycetes genomes: a test case for predicting lifestyles and emergence of pathogens.</title>
        <authorList>
            <person name="Haridas S."/>
            <person name="Albert R."/>
            <person name="Binder M."/>
            <person name="Bloem J."/>
            <person name="Labutti K."/>
            <person name="Salamov A."/>
            <person name="Andreopoulos B."/>
            <person name="Baker S."/>
            <person name="Barry K."/>
            <person name="Bills G."/>
            <person name="Bluhm B."/>
            <person name="Cannon C."/>
            <person name="Castanera R."/>
            <person name="Culley D."/>
            <person name="Daum C."/>
            <person name="Ezra D."/>
            <person name="Gonzalez J."/>
            <person name="Henrissat B."/>
            <person name="Kuo A."/>
            <person name="Liang C."/>
            <person name="Lipzen A."/>
            <person name="Lutzoni F."/>
            <person name="Magnuson J."/>
            <person name="Mondo S."/>
            <person name="Nolan M."/>
            <person name="Ohm R."/>
            <person name="Pangilinan J."/>
            <person name="Park H.-J."/>
            <person name="Ramirez L."/>
            <person name="Alfaro M."/>
            <person name="Sun H."/>
            <person name="Tritt A."/>
            <person name="Yoshinaga Y."/>
            <person name="Zwiers L.-H."/>
            <person name="Turgeon B."/>
            <person name="Goodwin S."/>
            <person name="Spatafora J."/>
            <person name="Crous P."/>
            <person name="Grigoriev I."/>
        </authorList>
    </citation>
    <scope>NUCLEOTIDE SEQUENCE</scope>
    <source>
        <strain evidence="7">CBS 133067</strain>
    </source>
</reference>
<keyword evidence="8" id="KW-1185">Reference proteome</keyword>
<dbReference type="PANTHER" id="PTHR47685">
    <property type="entry name" value="MAGNESIUM TRANSPORT PROTEIN CORA"/>
    <property type="match status" value="1"/>
</dbReference>
<accession>A0A9P4I532</accession>
<protein>
    <recommendedName>
        <fullName evidence="9">Ankyrin repeat protein</fullName>
    </recommendedName>
</protein>
<evidence type="ECO:0000256" key="5">
    <source>
        <dbReference type="SAM" id="MobiDB-lite"/>
    </source>
</evidence>
<dbReference type="GO" id="GO:0046873">
    <property type="term" value="F:metal ion transmembrane transporter activity"/>
    <property type="evidence" value="ECO:0007669"/>
    <property type="project" value="InterPro"/>
</dbReference>
<evidence type="ECO:0000256" key="3">
    <source>
        <dbReference type="ARBA" id="ARBA00022989"/>
    </source>
</evidence>
<dbReference type="InterPro" id="IPR045863">
    <property type="entry name" value="CorA_TM1_TM2"/>
</dbReference>
<proteinExistence type="predicted"/>
<sequence>MFFDEVLEEHSEARGSVHEMIYDSHGPAAMLDSVRPIPLNTNTVCQWYHIPVNNMAWAEDLLSELGVNGPVWGGQYARRLGKIPHSRSMLPNCAKVATYDQDQEVLAIFMSYISYEKDIQHPASTDAVERDRNAIKMDMAIQRIPVADVGSDPDARRNSSGAPTRNSSRRNDSRSAPQSATSIKAPWTDSNERNSGGQNDVTATDASVQQIDADDEFEEDSLSIEDVQRLAYPPVENPVLHMRQTLDQSYYFMLENTQSRDTDQVASRWARNELGQGVPHNILMVDQLWLWVIRAKDKSKSIPDIVVSSFPDRTSYPDTAGLPPNKDDNLQWNVLNDRPEQRNPIRTTMDLVSQIVATCSNIFDRTQNAALLKFLEFYEASIGKVMDAETQVFKEFEGNSHNLGRLSERHPNYDKTKTKLLDKLLNIDRETELLREIKDIRDETRMILSVLESQYTTLKDLGEKSFQSWSAPFDQDTDAKPCAEAIRVLGRGIDDFTRMDRHAQSVQDALDHLLDLKQKQANLWEAHSGSSRAKQASDQAYTMLIFTMVTIVFLPLSFMASFFALNVDKFPQDDKGNTNWPLHMVCAYIFGLSLAISVPFIIAAWNTRCLDTIFRFLLAKWILPFGLFLIDLLSSLYLESLERRSETTESGPKGDTAAQDSAGLRRSAMKRTLKGLADKLREVQYDLEHEYKQDRSEKERGAIRILQEIKDYVVRPLALPWLKKENSAVHLEEGEVYEQ</sequence>
<comment type="caution">
    <text evidence="7">The sequence shown here is derived from an EMBL/GenBank/DDBJ whole genome shotgun (WGS) entry which is preliminary data.</text>
</comment>
<dbReference type="Pfam" id="PF01544">
    <property type="entry name" value="CorA"/>
    <property type="match status" value="1"/>
</dbReference>
<evidence type="ECO:0000256" key="1">
    <source>
        <dbReference type="ARBA" id="ARBA00004141"/>
    </source>
</evidence>
<keyword evidence="2 6" id="KW-0812">Transmembrane</keyword>
<evidence type="ECO:0000256" key="6">
    <source>
        <dbReference type="SAM" id="Phobius"/>
    </source>
</evidence>
<dbReference type="PANTHER" id="PTHR47685:SF1">
    <property type="entry name" value="MAGNESIUM TRANSPORT PROTEIN CORA"/>
    <property type="match status" value="1"/>
</dbReference>
<keyword evidence="4 6" id="KW-0472">Membrane</keyword>
<dbReference type="InterPro" id="IPR050829">
    <property type="entry name" value="CorA_MIT"/>
</dbReference>
<keyword evidence="3 6" id="KW-1133">Transmembrane helix</keyword>
<dbReference type="EMBL" id="ML978132">
    <property type="protein sequence ID" value="KAF2095135.1"/>
    <property type="molecule type" value="Genomic_DNA"/>
</dbReference>